<dbReference type="Proteomes" id="UP000471705">
    <property type="component" value="Unassembled WGS sequence"/>
</dbReference>
<protein>
    <submittedName>
        <fullName evidence="1">Uncharacterized protein</fullName>
    </submittedName>
</protein>
<dbReference type="RefSeq" id="WP_164046888.1">
    <property type="nucleotide sequence ID" value="NZ_WUFV01000005.1"/>
</dbReference>
<proteinExistence type="predicted"/>
<name>A0A7K3VEW0_RHILE</name>
<comment type="caution">
    <text evidence="1">The sequence shown here is derived from an EMBL/GenBank/DDBJ whole genome shotgun (WGS) entry which is preliminary data.</text>
</comment>
<accession>A0A7K3VEW0</accession>
<gene>
    <name evidence="1" type="ORF">GR257_12640</name>
</gene>
<reference evidence="1 2" key="1">
    <citation type="submission" date="2019-12" db="EMBL/GenBank/DDBJ databases">
        <title>Rhizobium genotypes associated with high levels of biological nitrogen fixation by grain legumes in a temperate-maritime cropping system.</title>
        <authorList>
            <person name="Maluk M."/>
            <person name="Francesc Ferrando Molina F."/>
            <person name="Lopez Del Egido L."/>
            <person name="Lafos M."/>
            <person name="Langarica-Fuentes A."/>
            <person name="Gebre Yohannes G."/>
            <person name="Young M.W."/>
            <person name="Martin P."/>
            <person name="Gantlett R."/>
            <person name="Kenicer G."/>
            <person name="Hawes C."/>
            <person name="Begg G.S."/>
            <person name="Quilliam R.S."/>
            <person name="Squire G.R."/>
            <person name="Poole P.S."/>
            <person name="Young P.W."/>
            <person name="Iannetta P.M."/>
            <person name="James E.K."/>
        </authorList>
    </citation>
    <scope>NUCLEOTIDE SEQUENCE [LARGE SCALE GENOMIC DNA]</scope>
    <source>
        <strain evidence="1 2">JHI54</strain>
    </source>
</reference>
<sequence>MPKVISIREEITDRPSLDDRIADAFEHGLASGPLAELLGEVQKTSADAQATSKEAETRALDPKLRPADVAMARQQMDDSNFRSKRMDAAAEQLRNLLTSTKAAEEAEVRRQAHAAAIVERDQLVKDLQEYEVHAKAIVSLLNRLAINNQKLHMDEQAERIARGFEPAWNVRLDDRSPKLLEMTRLPVFRPDGTINGYAWPPRTNAGW</sequence>
<dbReference type="EMBL" id="WUFV01000005">
    <property type="protein sequence ID" value="NEK15700.1"/>
    <property type="molecule type" value="Genomic_DNA"/>
</dbReference>
<organism evidence="1 2">
    <name type="scientific">Rhizobium leguminosarum</name>
    <dbReference type="NCBI Taxonomy" id="384"/>
    <lineage>
        <taxon>Bacteria</taxon>
        <taxon>Pseudomonadati</taxon>
        <taxon>Pseudomonadota</taxon>
        <taxon>Alphaproteobacteria</taxon>
        <taxon>Hyphomicrobiales</taxon>
        <taxon>Rhizobiaceae</taxon>
        <taxon>Rhizobium/Agrobacterium group</taxon>
        <taxon>Rhizobium</taxon>
    </lineage>
</organism>
<dbReference type="AlphaFoldDB" id="A0A7K3VEW0"/>
<evidence type="ECO:0000313" key="2">
    <source>
        <dbReference type="Proteomes" id="UP000471705"/>
    </source>
</evidence>
<evidence type="ECO:0000313" key="1">
    <source>
        <dbReference type="EMBL" id="NEK15700.1"/>
    </source>
</evidence>